<dbReference type="EMBL" id="CP001099">
    <property type="protein sequence ID" value="ACF11319.1"/>
    <property type="molecule type" value="Genomic_DNA"/>
</dbReference>
<dbReference type="AlphaFoldDB" id="B3QN16"/>
<evidence type="ECO:0000313" key="1">
    <source>
        <dbReference type="EMBL" id="ACF11319.1"/>
    </source>
</evidence>
<evidence type="ECO:0000313" key="2">
    <source>
        <dbReference type="Proteomes" id="UP000008811"/>
    </source>
</evidence>
<dbReference type="eggNOG" id="COG2908">
    <property type="taxonomic scope" value="Bacteria"/>
</dbReference>
<protein>
    <submittedName>
        <fullName evidence="1">Metallophosphoesterase</fullName>
    </submittedName>
</protein>
<dbReference type="KEGG" id="cpc:Cpar_0906"/>
<accession>B3QN16</accession>
<dbReference type="OrthoDB" id="9773199at2"/>
<dbReference type="Gene3D" id="3.60.21.10">
    <property type="match status" value="1"/>
</dbReference>
<proteinExistence type="predicted"/>
<name>B3QN16_CHLP8</name>
<dbReference type="HOGENOM" id="CLU_065964_0_0_10"/>
<gene>
    <name evidence="1" type="ordered locus">Cpar_0906</name>
</gene>
<organism evidence="1 2">
    <name type="scientific">Chlorobaculum parvum (strain DSM 263 / NCIMB 8327)</name>
    <name type="common">Chlorobium vibrioforme subsp. thiosulfatophilum</name>
    <dbReference type="NCBI Taxonomy" id="517417"/>
    <lineage>
        <taxon>Bacteria</taxon>
        <taxon>Pseudomonadati</taxon>
        <taxon>Chlorobiota</taxon>
        <taxon>Chlorobiia</taxon>
        <taxon>Chlorobiales</taxon>
        <taxon>Chlorobiaceae</taxon>
        <taxon>Chlorobaculum</taxon>
    </lineage>
</organism>
<dbReference type="Proteomes" id="UP000008811">
    <property type="component" value="Chromosome"/>
</dbReference>
<dbReference type="RefSeq" id="WP_012502152.1">
    <property type="nucleotide sequence ID" value="NC_011027.1"/>
</dbReference>
<dbReference type="STRING" id="517417.Cpar_0906"/>
<sequence>MKCFSNLERLLHASETIDISRDSRIVVFSDLHLGDGGRNDEFRHNGPLFETLLRNHYLSGRFSLVLNGDIEELFKFDLHSIEAAWGELWELFLLFRRNGFVRKLYGNHDHALLDHSDYRLADVLAESLCLHYEGQRLLLFHGHQASPYLNEPSSIFSRSLFYLLRYFARPFGFRNYSVSYSNRKRYAIERSVYEFSNRSKVISIIGHTHRPLFESMSKLDYLNYRIEELCRSYTEADVALQQSIEHEIGELRRELESCYRDGSRKSLRSGRYDTIAIPSIFNSGCCIGKRGVTALEIEDGMIRLVYWTKDGMRGTYPGERLHKAEELGSSGIYRIVLNEDRLDYVFSRIRLLA</sequence>
<dbReference type="InterPro" id="IPR029052">
    <property type="entry name" value="Metallo-depent_PP-like"/>
</dbReference>
<reference evidence="1" key="1">
    <citation type="submission" date="2008-06" db="EMBL/GenBank/DDBJ databases">
        <title>Complete sequence of Chlorobaculum parvum NCIB 8327.</title>
        <authorList>
            <consortium name="US DOE Joint Genome Institute"/>
            <person name="Lucas S."/>
            <person name="Copeland A."/>
            <person name="Lapidus A."/>
            <person name="Glavina del Rio T."/>
            <person name="Dalin E."/>
            <person name="Tice H."/>
            <person name="Bruce D."/>
            <person name="Goodwin L."/>
            <person name="Pitluck S."/>
            <person name="Schmutz J."/>
            <person name="Larimer F."/>
            <person name="Land M."/>
            <person name="Hauser L."/>
            <person name="Kyrpides N."/>
            <person name="Mikhailova N."/>
            <person name="Zhao F."/>
            <person name="Li T."/>
            <person name="Liu Z."/>
            <person name="Overmann J."/>
            <person name="Bryant D.A."/>
            <person name="Richardson P."/>
        </authorList>
    </citation>
    <scope>NUCLEOTIDE SEQUENCE [LARGE SCALE GENOMIC DNA]</scope>
    <source>
        <strain evidence="1">NCIB 8327</strain>
    </source>
</reference>
<keyword evidence="2" id="KW-1185">Reference proteome</keyword>
<dbReference type="SUPFAM" id="SSF56300">
    <property type="entry name" value="Metallo-dependent phosphatases"/>
    <property type="match status" value="1"/>
</dbReference>